<proteinExistence type="predicted"/>
<reference evidence="1" key="2">
    <citation type="submission" date="2025-09" db="UniProtKB">
        <authorList>
            <consortium name="Ensembl"/>
        </authorList>
    </citation>
    <scope>IDENTIFICATION</scope>
</reference>
<organism evidence="1 2">
    <name type="scientific">Spermophilus dauricus</name>
    <name type="common">Daurian ground squirrel</name>
    <dbReference type="NCBI Taxonomy" id="99837"/>
    <lineage>
        <taxon>Eukaryota</taxon>
        <taxon>Metazoa</taxon>
        <taxon>Chordata</taxon>
        <taxon>Craniata</taxon>
        <taxon>Vertebrata</taxon>
        <taxon>Euteleostomi</taxon>
        <taxon>Mammalia</taxon>
        <taxon>Eutheria</taxon>
        <taxon>Euarchontoglires</taxon>
        <taxon>Glires</taxon>
        <taxon>Rodentia</taxon>
        <taxon>Sciuromorpha</taxon>
        <taxon>Sciuridae</taxon>
        <taxon>Xerinae</taxon>
        <taxon>Marmotini</taxon>
        <taxon>Spermophilus</taxon>
    </lineage>
</organism>
<accession>A0A8C9PN24</accession>
<dbReference type="AlphaFoldDB" id="A0A8C9PN24"/>
<reference evidence="1" key="1">
    <citation type="submission" date="2025-08" db="UniProtKB">
        <authorList>
            <consortium name="Ensembl"/>
        </authorList>
    </citation>
    <scope>IDENTIFICATION</scope>
</reference>
<sequence length="141" mass="15920">MPIITSLEDPKFKESLGNLVRSWFHASTTHLHTHTHTHTKKAHCLLIFYSTPLPPYPTTPVPFSPFFFRQASQQDHPHAAFNLAVGKLKNTTGPMEVGDIQMLLNVAARQGIQEAQELLENVILTQNKLLSTKGTRKFYKS</sequence>
<evidence type="ECO:0000313" key="2">
    <source>
        <dbReference type="Proteomes" id="UP000694422"/>
    </source>
</evidence>
<name>A0A8C9PN24_SPEDA</name>
<dbReference type="Ensembl" id="ENSSDAT00000014982.1">
    <property type="protein sequence ID" value="ENSSDAP00000013215.1"/>
    <property type="gene ID" value="ENSSDAG00000011941.1"/>
</dbReference>
<evidence type="ECO:0000313" key="1">
    <source>
        <dbReference type="Ensembl" id="ENSSDAP00000013215.1"/>
    </source>
</evidence>
<keyword evidence="2" id="KW-1185">Reference proteome</keyword>
<protein>
    <submittedName>
        <fullName evidence="1">Uncharacterized protein</fullName>
    </submittedName>
</protein>
<dbReference type="Proteomes" id="UP000694422">
    <property type="component" value="Unplaced"/>
</dbReference>